<gene>
    <name evidence="1" type="ORF">BCF44_117120</name>
</gene>
<dbReference type="RefSeq" id="WP_116179800.1">
    <property type="nucleotide sequence ID" value="NZ_CP144375.1"/>
</dbReference>
<keyword evidence="2" id="KW-1185">Reference proteome</keyword>
<accession>A0A3E0H081</accession>
<evidence type="ECO:0008006" key="3">
    <source>
        <dbReference type="Google" id="ProtNLM"/>
    </source>
</evidence>
<sequence>MARVDLGGGFSADPDVIQQVINQIQAEHDKLSHVIDQAKTLENTVPPGSDPVTVNTFHKPMQASHPKTTKDIVTAQQQLKDIIDNLTAMKKLYTDADQSGAHGLTTKGN</sequence>
<dbReference type="OrthoDB" id="3627045at2"/>
<protein>
    <recommendedName>
        <fullName evidence="3">PE family protein</fullName>
    </recommendedName>
</protein>
<name>A0A3E0H081_9PSEU</name>
<reference evidence="1 2" key="1">
    <citation type="submission" date="2018-08" db="EMBL/GenBank/DDBJ databases">
        <title>Genomic Encyclopedia of Archaeal and Bacterial Type Strains, Phase II (KMG-II): from individual species to whole genera.</title>
        <authorList>
            <person name="Goeker M."/>
        </authorList>
    </citation>
    <scope>NUCLEOTIDE SEQUENCE [LARGE SCALE GENOMIC DNA]</scope>
    <source>
        <strain evidence="1 2">DSM 45791</strain>
    </source>
</reference>
<comment type="caution">
    <text evidence="1">The sequence shown here is derived from an EMBL/GenBank/DDBJ whole genome shotgun (WGS) entry which is preliminary data.</text>
</comment>
<dbReference type="EMBL" id="QUNO01000017">
    <property type="protein sequence ID" value="REH35732.1"/>
    <property type="molecule type" value="Genomic_DNA"/>
</dbReference>
<dbReference type="Proteomes" id="UP000256269">
    <property type="component" value="Unassembled WGS sequence"/>
</dbReference>
<proteinExistence type="predicted"/>
<evidence type="ECO:0000313" key="1">
    <source>
        <dbReference type="EMBL" id="REH35732.1"/>
    </source>
</evidence>
<organism evidence="1 2">
    <name type="scientific">Kutzneria buriramensis</name>
    <dbReference type="NCBI Taxonomy" id="1045776"/>
    <lineage>
        <taxon>Bacteria</taxon>
        <taxon>Bacillati</taxon>
        <taxon>Actinomycetota</taxon>
        <taxon>Actinomycetes</taxon>
        <taxon>Pseudonocardiales</taxon>
        <taxon>Pseudonocardiaceae</taxon>
        <taxon>Kutzneria</taxon>
    </lineage>
</organism>
<evidence type="ECO:0000313" key="2">
    <source>
        <dbReference type="Proteomes" id="UP000256269"/>
    </source>
</evidence>
<dbReference type="AlphaFoldDB" id="A0A3E0H081"/>
<dbReference type="Gene3D" id="1.10.287.1060">
    <property type="entry name" value="ESAT-6-like"/>
    <property type="match status" value="1"/>
</dbReference>